<dbReference type="OrthoDB" id="342730at2759"/>
<dbReference type="Pfam" id="PF01436">
    <property type="entry name" value="NHL"/>
    <property type="match status" value="1"/>
</dbReference>
<sequence length="371" mass="41817">MTDFQTRTRIHGSGYSFTTIRNPCHSFHELYKERTQIHFRRPFPHDCRLDATRRYTDSSVFEAKVFSEGVRLTAKSCGQLARKEERQTGVSKLIYAVGGRPSALEGKFKFPKGLAVSPNTDIFVADSGNNRIQVLNQCGVFKYSFNEGLNQPSAIAVLPNNEPIVADRRNKRLRLFDEYGERKYDINLPYQPAEIVLLDVSNDLAISNQNGLVEIFDTETFNKKYSFRPNSTKIFQMATNNEGNLLIADSNAKVLTYSISSKSQIINSFEAEACKDGLFCEPGGIYVNPFNQIIIGDALNHTVNLYGETGLYIKALVTPSDDCGAVRRLVIGKEGHLVTSEFSANSKHYVKLFRYRKCVCHYGRPNSSRSE</sequence>
<dbReference type="SUPFAM" id="SSF101898">
    <property type="entry name" value="NHL repeat"/>
    <property type="match status" value="1"/>
</dbReference>
<comment type="caution">
    <text evidence="3">The sequence shown here is derived from an EMBL/GenBank/DDBJ whole genome shotgun (WGS) entry which is preliminary data.</text>
</comment>
<evidence type="ECO:0000313" key="4">
    <source>
        <dbReference type="Proteomes" id="UP000549394"/>
    </source>
</evidence>
<name>A0A7I8WA98_9ANNE</name>
<dbReference type="GO" id="GO:0061630">
    <property type="term" value="F:ubiquitin protein ligase activity"/>
    <property type="evidence" value="ECO:0007669"/>
    <property type="project" value="TreeGrafter"/>
</dbReference>
<dbReference type="PROSITE" id="PS51125">
    <property type="entry name" value="NHL"/>
    <property type="match status" value="1"/>
</dbReference>
<organism evidence="3 4">
    <name type="scientific">Dimorphilus gyrociliatus</name>
    <dbReference type="NCBI Taxonomy" id="2664684"/>
    <lineage>
        <taxon>Eukaryota</taxon>
        <taxon>Metazoa</taxon>
        <taxon>Spiralia</taxon>
        <taxon>Lophotrochozoa</taxon>
        <taxon>Annelida</taxon>
        <taxon>Polychaeta</taxon>
        <taxon>Polychaeta incertae sedis</taxon>
        <taxon>Dinophilidae</taxon>
        <taxon>Dimorphilus</taxon>
    </lineage>
</organism>
<dbReference type="InterPro" id="IPR050952">
    <property type="entry name" value="TRIM-NHL_E3_ligases"/>
</dbReference>
<proteinExistence type="predicted"/>
<dbReference type="Gene3D" id="2.120.10.30">
    <property type="entry name" value="TolB, C-terminal domain"/>
    <property type="match status" value="1"/>
</dbReference>
<dbReference type="AlphaFoldDB" id="A0A7I8WA98"/>
<dbReference type="GO" id="GO:0043161">
    <property type="term" value="P:proteasome-mediated ubiquitin-dependent protein catabolic process"/>
    <property type="evidence" value="ECO:0007669"/>
    <property type="project" value="TreeGrafter"/>
</dbReference>
<dbReference type="Proteomes" id="UP000549394">
    <property type="component" value="Unassembled WGS sequence"/>
</dbReference>
<dbReference type="InterPro" id="IPR001258">
    <property type="entry name" value="NHL_repeat"/>
</dbReference>
<reference evidence="3 4" key="1">
    <citation type="submission" date="2020-08" db="EMBL/GenBank/DDBJ databases">
        <authorList>
            <person name="Hejnol A."/>
        </authorList>
    </citation>
    <scope>NUCLEOTIDE SEQUENCE [LARGE SCALE GENOMIC DNA]</scope>
</reference>
<dbReference type="EMBL" id="CAJFCJ010000024">
    <property type="protein sequence ID" value="CAD5125071.1"/>
    <property type="molecule type" value="Genomic_DNA"/>
</dbReference>
<dbReference type="GO" id="GO:0000209">
    <property type="term" value="P:protein polyubiquitination"/>
    <property type="evidence" value="ECO:0007669"/>
    <property type="project" value="TreeGrafter"/>
</dbReference>
<keyword evidence="4" id="KW-1185">Reference proteome</keyword>
<dbReference type="PANTHER" id="PTHR24104">
    <property type="entry name" value="E3 UBIQUITIN-PROTEIN LIGASE NHLRC1-RELATED"/>
    <property type="match status" value="1"/>
</dbReference>
<evidence type="ECO:0000256" key="2">
    <source>
        <dbReference type="PROSITE-ProRule" id="PRU00504"/>
    </source>
</evidence>
<protein>
    <submittedName>
        <fullName evidence="3">DgyrCDS13312</fullName>
    </submittedName>
</protein>
<dbReference type="InterPro" id="IPR011042">
    <property type="entry name" value="6-blade_b-propeller_TolB-like"/>
</dbReference>
<evidence type="ECO:0000313" key="3">
    <source>
        <dbReference type="EMBL" id="CAD5125071.1"/>
    </source>
</evidence>
<evidence type="ECO:0000256" key="1">
    <source>
        <dbReference type="ARBA" id="ARBA00022737"/>
    </source>
</evidence>
<accession>A0A7I8WA98</accession>
<feature type="repeat" description="NHL" evidence="2">
    <location>
        <begin position="99"/>
        <end position="138"/>
    </location>
</feature>
<dbReference type="PANTHER" id="PTHR24104:SF48">
    <property type="entry name" value="PROTEIN WECH"/>
    <property type="match status" value="1"/>
</dbReference>
<gene>
    <name evidence="3" type="ORF">DGYR_LOCUS12515</name>
</gene>
<keyword evidence="1" id="KW-0677">Repeat</keyword>